<feature type="transmembrane region" description="Helical" evidence="8">
    <location>
        <begin position="139"/>
        <end position="161"/>
    </location>
</feature>
<evidence type="ECO:0000256" key="1">
    <source>
        <dbReference type="ARBA" id="ARBA00004141"/>
    </source>
</evidence>
<comment type="subcellular location">
    <subcellularLocation>
        <location evidence="1">Membrane</location>
        <topology evidence="1">Multi-pass membrane protein</topology>
    </subcellularLocation>
</comment>
<dbReference type="Proteomes" id="UP000198855">
    <property type="component" value="Unassembled WGS sequence"/>
</dbReference>
<gene>
    <name evidence="11" type="ORF">SAMN05216378_2900</name>
</gene>
<dbReference type="RefSeq" id="WP_091186040.1">
    <property type="nucleotide sequence ID" value="NZ_FOMT01000002.1"/>
</dbReference>
<organism evidence="11 12">
    <name type="scientific">Paenibacillus catalpae</name>
    <dbReference type="NCBI Taxonomy" id="1045775"/>
    <lineage>
        <taxon>Bacteria</taxon>
        <taxon>Bacillati</taxon>
        <taxon>Bacillota</taxon>
        <taxon>Bacilli</taxon>
        <taxon>Bacillales</taxon>
        <taxon>Paenibacillaceae</taxon>
        <taxon>Paenibacillus</taxon>
    </lineage>
</organism>
<feature type="domain" description="Cation efflux protein cytoplasmic" evidence="10">
    <location>
        <begin position="198"/>
        <end position="274"/>
    </location>
</feature>
<protein>
    <submittedName>
        <fullName evidence="11">Cation diffusion facilitator family transporter</fullName>
    </submittedName>
</protein>
<dbReference type="InterPro" id="IPR058533">
    <property type="entry name" value="Cation_efflux_TM"/>
</dbReference>
<comment type="similarity">
    <text evidence="2">Belongs to the cation diffusion facilitator (CDF) transporter (TC 2.A.4) family.</text>
</comment>
<dbReference type="SUPFAM" id="SSF160240">
    <property type="entry name" value="Cation efflux protein cytoplasmic domain-like"/>
    <property type="match status" value="1"/>
</dbReference>
<evidence type="ECO:0000256" key="6">
    <source>
        <dbReference type="ARBA" id="ARBA00023136"/>
    </source>
</evidence>
<evidence type="ECO:0000256" key="5">
    <source>
        <dbReference type="ARBA" id="ARBA00022989"/>
    </source>
</evidence>
<evidence type="ECO:0000256" key="8">
    <source>
        <dbReference type="SAM" id="Phobius"/>
    </source>
</evidence>
<dbReference type="Gene3D" id="1.20.1510.10">
    <property type="entry name" value="Cation efflux protein transmembrane domain"/>
    <property type="match status" value="1"/>
</dbReference>
<evidence type="ECO:0000256" key="2">
    <source>
        <dbReference type="ARBA" id="ARBA00008114"/>
    </source>
</evidence>
<evidence type="ECO:0000256" key="4">
    <source>
        <dbReference type="ARBA" id="ARBA00022692"/>
    </source>
</evidence>
<dbReference type="EMBL" id="FOMT01000002">
    <property type="protein sequence ID" value="SFE25157.1"/>
    <property type="molecule type" value="Genomic_DNA"/>
</dbReference>
<accession>A0A1I1Z0D1</accession>
<keyword evidence="3" id="KW-0813">Transport</keyword>
<reference evidence="12" key="1">
    <citation type="submission" date="2016-10" db="EMBL/GenBank/DDBJ databases">
        <authorList>
            <person name="Varghese N."/>
            <person name="Submissions S."/>
        </authorList>
    </citation>
    <scope>NUCLEOTIDE SEQUENCE [LARGE SCALE GENOMIC DNA]</scope>
    <source>
        <strain evidence="12">CGMCC 1.10784</strain>
    </source>
</reference>
<dbReference type="Gene3D" id="3.30.70.1350">
    <property type="entry name" value="Cation efflux protein, cytoplasmic domain"/>
    <property type="match status" value="1"/>
</dbReference>
<feature type="transmembrane region" description="Helical" evidence="8">
    <location>
        <begin position="167"/>
        <end position="184"/>
    </location>
</feature>
<feature type="region of interest" description="Disordered" evidence="7">
    <location>
        <begin position="277"/>
        <end position="296"/>
    </location>
</feature>
<feature type="transmembrane region" description="Helical" evidence="8">
    <location>
        <begin position="110"/>
        <end position="127"/>
    </location>
</feature>
<dbReference type="InterPro" id="IPR050291">
    <property type="entry name" value="CDF_Transporter"/>
</dbReference>
<dbReference type="GO" id="GO:0008324">
    <property type="term" value="F:monoatomic cation transmembrane transporter activity"/>
    <property type="evidence" value="ECO:0007669"/>
    <property type="project" value="InterPro"/>
</dbReference>
<evidence type="ECO:0000256" key="7">
    <source>
        <dbReference type="SAM" id="MobiDB-lite"/>
    </source>
</evidence>
<evidence type="ECO:0000313" key="11">
    <source>
        <dbReference type="EMBL" id="SFE25157.1"/>
    </source>
</evidence>
<dbReference type="SUPFAM" id="SSF161111">
    <property type="entry name" value="Cation efflux protein transmembrane domain-like"/>
    <property type="match status" value="1"/>
</dbReference>
<dbReference type="InterPro" id="IPR027470">
    <property type="entry name" value="Cation_efflux_CTD"/>
</dbReference>
<dbReference type="Pfam" id="PF01545">
    <property type="entry name" value="Cation_efflux"/>
    <property type="match status" value="1"/>
</dbReference>
<feature type="domain" description="Cation efflux protein transmembrane" evidence="9">
    <location>
        <begin position="18"/>
        <end position="184"/>
    </location>
</feature>
<evidence type="ECO:0000256" key="3">
    <source>
        <dbReference type="ARBA" id="ARBA00022448"/>
    </source>
</evidence>
<dbReference type="NCBIfam" id="TIGR01297">
    <property type="entry name" value="CDF"/>
    <property type="match status" value="1"/>
</dbReference>
<proteinExistence type="inferred from homology"/>
<sequence>MSTEQRYAEAKQAEQAGLWGTAALALFKGIVGGLAGSKSLLADAFRTAAECAAAFALSSTKQDGHKKANAKLRTEALTNVFLAVFFLITSLEIGISAIRSIAEGVDHPPHWSAFAAILMSLVVRELFFSHKERGQGLYCSLAALIGAGGAMLGKAAALPALYYLDPAAAIVIAVMVMLSGYRTITGFVQKDSKTESQSEDTEVLMQLIQRVEGVITVESIQAKEQGHYVVADIVISVNPRISVLEGHEVAKRVKQLLLTRFGHVTDVTIHVEPYDPGYPYRSNHDPNQEHMPTLLQ</sequence>
<keyword evidence="6 8" id="KW-0472">Membrane</keyword>
<feature type="transmembrane region" description="Helical" evidence="8">
    <location>
        <begin position="76"/>
        <end position="98"/>
    </location>
</feature>
<dbReference type="Pfam" id="PF16916">
    <property type="entry name" value="ZT_dimer"/>
    <property type="match status" value="1"/>
</dbReference>
<dbReference type="STRING" id="1045775.SAMN05216378_2900"/>
<dbReference type="PANTHER" id="PTHR43840">
    <property type="entry name" value="MITOCHONDRIAL METAL TRANSPORTER 1-RELATED"/>
    <property type="match status" value="1"/>
</dbReference>
<name>A0A1I1Z0D1_9BACL</name>
<dbReference type="GO" id="GO:0016020">
    <property type="term" value="C:membrane"/>
    <property type="evidence" value="ECO:0007669"/>
    <property type="project" value="UniProtKB-SubCell"/>
</dbReference>
<evidence type="ECO:0000259" key="9">
    <source>
        <dbReference type="Pfam" id="PF01545"/>
    </source>
</evidence>
<dbReference type="InterPro" id="IPR036837">
    <property type="entry name" value="Cation_efflux_CTD_sf"/>
</dbReference>
<dbReference type="InterPro" id="IPR027469">
    <property type="entry name" value="Cation_efflux_TMD_sf"/>
</dbReference>
<dbReference type="AlphaFoldDB" id="A0A1I1Z0D1"/>
<keyword evidence="12" id="KW-1185">Reference proteome</keyword>
<dbReference type="OrthoDB" id="9806522at2"/>
<keyword evidence="5 8" id="KW-1133">Transmembrane helix</keyword>
<dbReference type="InterPro" id="IPR002524">
    <property type="entry name" value="Cation_efflux"/>
</dbReference>
<keyword evidence="4 8" id="KW-0812">Transmembrane</keyword>
<evidence type="ECO:0000259" key="10">
    <source>
        <dbReference type="Pfam" id="PF16916"/>
    </source>
</evidence>
<dbReference type="PANTHER" id="PTHR43840:SF15">
    <property type="entry name" value="MITOCHONDRIAL METAL TRANSPORTER 1-RELATED"/>
    <property type="match status" value="1"/>
</dbReference>
<evidence type="ECO:0000313" key="12">
    <source>
        <dbReference type="Proteomes" id="UP000198855"/>
    </source>
</evidence>